<dbReference type="PANTHER" id="PTHR43298:SF2">
    <property type="entry name" value="FMN_FAD EXPORTER YEEO-RELATED"/>
    <property type="match status" value="1"/>
</dbReference>
<dbReference type="EMBL" id="LNYU01000081">
    <property type="protein sequence ID" value="KTD56582.1"/>
    <property type="molecule type" value="Genomic_DNA"/>
</dbReference>
<keyword evidence="12" id="KW-1185">Reference proteome</keyword>
<keyword evidence="4" id="KW-1003">Cell membrane</keyword>
<gene>
    <name evidence="11" type="ORF">Lsan_2742</name>
</gene>
<dbReference type="GO" id="GO:0042910">
    <property type="term" value="F:xenobiotic transmembrane transporter activity"/>
    <property type="evidence" value="ECO:0007669"/>
    <property type="project" value="InterPro"/>
</dbReference>
<evidence type="ECO:0000256" key="1">
    <source>
        <dbReference type="ARBA" id="ARBA00004429"/>
    </source>
</evidence>
<dbReference type="RefSeq" id="WP_058514788.1">
    <property type="nucleotide sequence ID" value="NZ_CAAAIH010000019.1"/>
</dbReference>
<keyword evidence="6 10" id="KW-1133">Transmembrane helix</keyword>
<evidence type="ECO:0000256" key="5">
    <source>
        <dbReference type="ARBA" id="ARBA00022692"/>
    </source>
</evidence>
<reference evidence="11 12" key="1">
    <citation type="submission" date="2015-11" db="EMBL/GenBank/DDBJ databases">
        <title>Genomic analysis of 38 Legionella species identifies large and diverse effector repertoires.</title>
        <authorList>
            <person name="Burstein D."/>
            <person name="Amaro F."/>
            <person name="Zusman T."/>
            <person name="Lifshitz Z."/>
            <person name="Cohen O."/>
            <person name="Gilbert J.A."/>
            <person name="Pupko T."/>
            <person name="Shuman H.A."/>
            <person name="Segal G."/>
        </authorList>
    </citation>
    <scope>NUCLEOTIDE SEQUENCE [LARGE SCALE GENOMIC DNA]</scope>
    <source>
        <strain evidence="11 12">SC-63-C7</strain>
    </source>
</reference>
<dbReference type="STRING" id="45074.Lsan_2742"/>
<evidence type="ECO:0000256" key="4">
    <source>
        <dbReference type="ARBA" id="ARBA00022475"/>
    </source>
</evidence>
<dbReference type="Pfam" id="PF01554">
    <property type="entry name" value="MatE"/>
    <property type="match status" value="2"/>
</dbReference>
<organism evidence="11 12">
    <name type="scientific">Legionella santicrucis</name>
    <dbReference type="NCBI Taxonomy" id="45074"/>
    <lineage>
        <taxon>Bacteria</taxon>
        <taxon>Pseudomonadati</taxon>
        <taxon>Pseudomonadota</taxon>
        <taxon>Gammaproteobacteria</taxon>
        <taxon>Legionellales</taxon>
        <taxon>Legionellaceae</taxon>
        <taxon>Legionella</taxon>
    </lineage>
</organism>
<evidence type="ECO:0000256" key="3">
    <source>
        <dbReference type="ARBA" id="ARBA00022449"/>
    </source>
</evidence>
<feature type="transmembrane region" description="Helical" evidence="10">
    <location>
        <begin position="310"/>
        <end position="331"/>
    </location>
</feature>
<dbReference type="GO" id="GO:0015297">
    <property type="term" value="F:antiporter activity"/>
    <property type="evidence" value="ECO:0007669"/>
    <property type="project" value="UniProtKB-KW"/>
</dbReference>
<dbReference type="PATRIC" id="fig|45074.5.peg.2951"/>
<sequence length="443" mass="49189">MKNNVSPLLKLIFPLVLTGLVQSAVWFFETLFLSHLSPEILAAGSLVSWSFGTVVVILFGTLSSINILVAHKYGAQDEHGILLVVRDGFWLAILFAIPIFLLFWNMSPLFLLLGQSPAIVLLAKTYLHAMAWGILPNVIMIALLEVFMGLGHARLILIFNIFSVSLTIFFSFSLIFGKFGLPMLGIAGAGWGLTISNWIVGLSIGGYALTNRNYKHYFSFIFDFTRPSHLIELLHVGAPMGLMYCVEVAFFFALTLVMGSFGSLVMAANQVALQYLGTLMSVIFSTAQAVTVRMGHLLGAGNKVAAEKSAYIGVFISMLFMLLVAICYWCFPSQLISIDFNVNKPENIEIVHFATQFLMVSAFFQIFDAIRISLFGALRALKDTHFTLFISTFSFWGIALPIGYFMATRLALDGVGLWWGMVLAASFSVLLLLWRFKSKIKYY</sequence>
<dbReference type="NCBIfam" id="TIGR00797">
    <property type="entry name" value="matE"/>
    <property type="match status" value="1"/>
</dbReference>
<dbReference type="CDD" id="cd13131">
    <property type="entry name" value="MATE_NorM_like"/>
    <property type="match status" value="1"/>
</dbReference>
<keyword evidence="7" id="KW-0406">Ion transport</keyword>
<evidence type="ECO:0000256" key="6">
    <source>
        <dbReference type="ARBA" id="ARBA00022989"/>
    </source>
</evidence>
<dbReference type="PIRSF" id="PIRSF006603">
    <property type="entry name" value="DinF"/>
    <property type="match status" value="1"/>
</dbReference>
<dbReference type="AlphaFoldDB" id="A0A0W0YJ53"/>
<dbReference type="GO" id="GO:0005886">
    <property type="term" value="C:plasma membrane"/>
    <property type="evidence" value="ECO:0007669"/>
    <property type="project" value="UniProtKB-SubCell"/>
</dbReference>
<feature type="transmembrane region" description="Helical" evidence="10">
    <location>
        <begin position="417"/>
        <end position="436"/>
    </location>
</feature>
<evidence type="ECO:0000256" key="7">
    <source>
        <dbReference type="ARBA" id="ARBA00023065"/>
    </source>
</evidence>
<feature type="transmembrane region" description="Helical" evidence="10">
    <location>
        <begin position="47"/>
        <end position="69"/>
    </location>
</feature>
<protein>
    <recommendedName>
        <fullName evidence="9">Multidrug-efflux transporter</fullName>
    </recommendedName>
</protein>
<keyword evidence="5 10" id="KW-0812">Transmembrane</keyword>
<dbReference type="Proteomes" id="UP000054703">
    <property type="component" value="Unassembled WGS sequence"/>
</dbReference>
<dbReference type="InterPro" id="IPR050222">
    <property type="entry name" value="MATE_MdtK"/>
</dbReference>
<feature type="transmembrane region" description="Helical" evidence="10">
    <location>
        <begin position="126"/>
        <end position="148"/>
    </location>
</feature>
<evidence type="ECO:0000313" key="11">
    <source>
        <dbReference type="EMBL" id="KTD56582.1"/>
    </source>
</evidence>
<evidence type="ECO:0000313" key="12">
    <source>
        <dbReference type="Proteomes" id="UP000054703"/>
    </source>
</evidence>
<keyword evidence="3" id="KW-0050">Antiport</keyword>
<name>A0A0W0YJ53_9GAMM</name>
<accession>A0A0W0YJ53</accession>
<keyword evidence="8 10" id="KW-0472">Membrane</keyword>
<evidence type="ECO:0000256" key="8">
    <source>
        <dbReference type="ARBA" id="ARBA00023136"/>
    </source>
</evidence>
<feature type="transmembrane region" description="Helical" evidence="10">
    <location>
        <begin position="188"/>
        <end position="209"/>
    </location>
</feature>
<feature type="transmembrane region" description="Helical" evidence="10">
    <location>
        <begin position="351"/>
        <end position="374"/>
    </location>
</feature>
<evidence type="ECO:0000256" key="10">
    <source>
        <dbReference type="SAM" id="Phobius"/>
    </source>
</evidence>
<feature type="transmembrane region" description="Helical" evidence="10">
    <location>
        <begin position="386"/>
        <end position="405"/>
    </location>
</feature>
<proteinExistence type="predicted"/>
<feature type="transmembrane region" description="Helical" evidence="10">
    <location>
        <begin position="272"/>
        <end position="290"/>
    </location>
</feature>
<keyword evidence="2" id="KW-0813">Transport</keyword>
<dbReference type="InterPro" id="IPR002528">
    <property type="entry name" value="MATE_fam"/>
</dbReference>
<feature type="transmembrane region" description="Helical" evidence="10">
    <location>
        <begin position="81"/>
        <end position="106"/>
    </location>
</feature>
<dbReference type="PANTHER" id="PTHR43298">
    <property type="entry name" value="MULTIDRUG RESISTANCE PROTEIN NORM-RELATED"/>
    <property type="match status" value="1"/>
</dbReference>
<feature type="transmembrane region" description="Helical" evidence="10">
    <location>
        <begin position="155"/>
        <end position="176"/>
    </location>
</feature>
<dbReference type="GO" id="GO:0006811">
    <property type="term" value="P:monoatomic ion transport"/>
    <property type="evidence" value="ECO:0007669"/>
    <property type="project" value="UniProtKB-KW"/>
</dbReference>
<comment type="subcellular location">
    <subcellularLocation>
        <location evidence="1">Cell inner membrane</location>
        <topology evidence="1">Multi-pass membrane protein</topology>
    </subcellularLocation>
</comment>
<evidence type="ECO:0000256" key="9">
    <source>
        <dbReference type="ARBA" id="ARBA00031636"/>
    </source>
</evidence>
<evidence type="ECO:0000256" key="2">
    <source>
        <dbReference type="ARBA" id="ARBA00022448"/>
    </source>
</evidence>
<dbReference type="OrthoDB" id="9780160at2"/>
<dbReference type="InterPro" id="IPR048279">
    <property type="entry name" value="MdtK-like"/>
</dbReference>
<comment type="caution">
    <text evidence="11">The sequence shown here is derived from an EMBL/GenBank/DDBJ whole genome shotgun (WGS) entry which is preliminary data.</text>
</comment>